<comment type="pathway">
    <text evidence="2">Secondary metabolite biosynthesis.</text>
</comment>
<feature type="domain" description="Wax synthase" evidence="9">
    <location>
        <begin position="202"/>
        <end position="292"/>
    </location>
</feature>
<dbReference type="InterPro" id="IPR032805">
    <property type="entry name" value="Wax_synthase_dom"/>
</dbReference>
<evidence type="ECO:0000256" key="7">
    <source>
        <dbReference type="ARBA" id="ARBA00023136"/>
    </source>
</evidence>
<evidence type="ECO:0000256" key="2">
    <source>
        <dbReference type="ARBA" id="ARBA00005179"/>
    </source>
</evidence>
<keyword evidence="5 8" id="KW-0812">Transmembrane</keyword>
<sequence>MADYFVLFRLPPAVVVSPVVVFPIYMAALLMDYLIISYIRLHRSSAVSSTGFFIIVIAYHILIPLSIVSTSPGLNVFFTAAPLYMAMFTASLPPNELASIRRWGYRLSTDLVDPDQGGRVRLHGLAKVFRGLFKLIFNQAIVNPYGLGDMNNDLKQILTQPWYEPQAVLYHLVLGIKAYCLLGIVDMWLGAEQALFGVRYIDIFNSPILSSSPRDFWSRRWNMVMHNTFHDKVFLKESDKSPIDKKRKATSSFWSSNNGRGLLVFILSGVLHEMIVCANSREVTLENTAFFLVHGVVVMLEANLLRKQPPAHWLTWTLCVLAHLVFISLTARLFLAPFIRYDFLSPLLATHTFLV</sequence>
<comment type="caution">
    <text evidence="10">The sequence shown here is derived from an EMBL/GenBank/DDBJ whole genome shotgun (WGS) entry which is preliminary data.</text>
</comment>
<feature type="transmembrane region" description="Helical" evidence="8">
    <location>
        <begin position="74"/>
        <end position="92"/>
    </location>
</feature>
<gene>
    <name evidence="10" type="ORF">DM01DRAFT_1327425</name>
</gene>
<feature type="transmembrane region" description="Helical" evidence="8">
    <location>
        <begin position="20"/>
        <end position="39"/>
    </location>
</feature>
<keyword evidence="7 8" id="KW-0472">Membrane</keyword>
<proteinExistence type="inferred from homology"/>
<keyword evidence="4" id="KW-0808">Transferase</keyword>
<keyword evidence="11" id="KW-1185">Reference proteome</keyword>
<feature type="transmembrane region" description="Helical" evidence="8">
    <location>
        <begin position="167"/>
        <end position="189"/>
    </location>
</feature>
<evidence type="ECO:0000313" key="10">
    <source>
        <dbReference type="EMBL" id="ORX47057.1"/>
    </source>
</evidence>
<dbReference type="PANTHER" id="PTHR31595">
    <property type="entry name" value="LONG-CHAIN-ALCOHOL O-FATTY-ACYLTRANSFERASE 3-RELATED"/>
    <property type="match status" value="1"/>
</dbReference>
<feature type="transmembrane region" description="Helical" evidence="8">
    <location>
        <begin position="313"/>
        <end position="335"/>
    </location>
</feature>
<comment type="subcellular location">
    <subcellularLocation>
        <location evidence="1">Membrane</location>
        <topology evidence="1">Multi-pass membrane protein</topology>
    </subcellularLocation>
</comment>
<dbReference type="Pfam" id="PF13813">
    <property type="entry name" value="MBOAT_2"/>
    <property type="match status" value="1"/>
</dbReference>
<accession>A0A1X2G7H9</accession>
<dbReference type="GO" id="GO:0006629">
    <property type="term" value="P:lipid metabolic process"/>
    <property type="evidence" value="ECO:0007669"/>
    <property type="project" value="InterPro"/>
</dbReference>
<evidence type="ECO:0000313" key="11">
    <source>
        <dbReference type="Proteomes" id="UP000242146"/>
    </source>
</evidence>
<evidence type="ECO:0000256" key="4">
    <source>
        <dbReference type="ARBA" id="ARBA00022679"/>
    </source>
</evidence>
<dbReference type="PANTHER" id="PTHR31595:SF57">
    <property type="entry name" value="OS04G0481900 PROTEIN"/>
    <property type="match status" value="1"/>
</dbReference>
<evidence type="ECO:0000256" key="1">
    <source>
        <dbReference type="ARBA" id="ARBA00004141"/>
    </source>
</evidence>
<protein>
    <recommendedName>
        <fullName evidence="9">Wax synthase domain-containing protein</fullName>
    </recommendedName>
</protein>
<organism evidence="10 11">
    <name type="scientific">Hesseltinella vesiculosa</name>
    <dbReference type="NCBI Taxonomy" id="101127"/>
    <lineage>
        <taxon>Eukaryota</taxon>
        <taxon>Fungi</taxon>
        <taxon>Fungi incertae sedis</taxon>
        <taxon>Mucoromycota</taxon>
        <taxon>Mucoromycotina</taxon>
        <taxon>Mucoromycetes</taxon>
        <taxon>Mucorales</taxon>
        <taxon>Cunninghamellaceae</taxon>
        <taxon>Hesseltinella</taxon>
    </lineage>
</organism>
<dbReference type="InterPro" id="IPR044851">
    <property type="entry name" value="Wax_synthase"/>
</dbReference>
<reference evidence="10 11" key="1">
    <citation type="submission" date="2016-07" db="EMBL/GenBank/DDBJ databases">
        <title>Pervasive Adenine N6-methylation of Active Genes in Fungi.</title>
        <authorList>
            <consortium name="DOE Joint Genome Institute"/>
            <person name="Mondo S.J."/>
            <person name="Dannebaum R.O."/>
            <person name="Kuo R.C."/>
            <person name="Labutti K."/>
            <person name="Haridas S."/>
            <person name="Kuo A."/>
            <person name="Salamov A."/>
            <person name="Ahrendt S.R."/>
            <person name="Lipzen A."/>
            <person name="Sullivan W."/>
            <person name="Andreopoulos W.B."/>
            <person name="Clum A."/>
            <person name="Lindquist E."/>
            <person name="Daum C."/>
            <person name="Ramamoorthy G.K."/>
            <person name="Gryganskyi A."/>
            <person name="Culley D."/>
            <person name="Magnuson J.K."/>
            <person name="James T.Y."/>
            <person name="O'Malley M.A."/>
            <person name="Stajich J.E."/>
            <person name="Spatafora J.W."/>
            <person name="Visel A."/>
            <person name="Grigoriev I.V."/>
        </authorList>
    </citation>
    <scope>NUCLEOTIDE SEQUENCE [LARGE SCALE GENOMIC DNA]</scope>
    <source>
        <strain evidence="10 11">NRRL 3301</strain>
    </source>
</reference>
<feature type="transmembrane region" description="Helical" evidence="8">
    <location>
        <begin position="51"/>
        <end position="68"/>
    </location>
</feature>
<evidence type="ECO:0000259" key="9">
    <source>
        <dbReference type="Pfam" id="PF13813"/>
    </source>
</evidence>
<dbReference type="EMBL" id="MCGT01000035">
    <property type="protein sequence ID" value="ORX47057.1"/>
    <property type="molecule type" value="Genomic_DNA"/>
</dbReference>
<dbReference type="AlphaFoldDB" id="A0A1X2G7H9"/>
<evidence type="ECO:0000256" key="8">
    <source>
        <dbReference type="SAM" id="Phobius"/>
    </source>
</evidence>
<dbReference type="Proteomes" id="UP000242146">
    <property type="component" value="Unassembled WGS sequence"/>
</dbReference>
<dbReference type="GO" id="GO:0016020">
    <property type="term" value="C:membrane"/>
    <property type="evidence" value="ECO:0007669"/>
    <property type="project" value="UniProtKB-SubCell"/>
</dbReference>
<evidence type="ECO:0000256" key="6">
    <source>
        <dbReference type="ARBA" id="ARBA00022989"/>
    </source>
</evidence>
<evidence type="ECO:0000256" key="5">
    <source>
        <dbReference type="ARBA" id="ARBA00022692"/>
    </source>
</evidence>
<comment type="similarity">
    <text evidence="3">Belongs to the wax synthase family.</text>
</comment>
<keyword evidence="6 8" id="KW-1133">Transmembrane helix</keyword>
<dbReference type="OrthoDB" id="1077582at2759"/>
<evidence type="ECO:0000256" key="3">
    <source>
        <dbReference type="ARBA" id="ARBA00007282"/>
    </source>
</evidence>
<dbReference type="GO" id="GO:0008374">
    <property type="term" value="F:O-acyltransferase activity"/>
    <property type="evidence" value="ECO:0007669"/>
    <property type="project" value="InterPro"/>
</dbReference>
<name>A0A1X2G7H9_9FUNG</name>